<protein>
    <submittedName>
        <fullName evidence="1">Uncharacterized protein</fullName>
    </submittedName>
</protein>
<sequence>MMKQMKTGQYLRWKKNLSVQYSPCSQIKGLWIQLFTFSK</sequence>
<accession>A0A2P2PML9</accession>
<dbReference type="AlphaFoldDB" id="A0A2P2PML9"/>
<evidence type="ECO:0000313" key="1">
    <source>
        <dbReference type="EMBL" id="MBX55982.1"/>
    </source>
</evidence>
<dbReference type="EMBL" id="GGEC01075498">
    <property type="protein sequence ID" value="MBX55982.1"/>
    <property type="molecule type" value="Transcribed_RNA"/>
</dbReference>
<proteinExistence type="predicted"/>
<name>A0A2P2PML9_RHIMU</name>
<reference evidence="1" key="1">
    <citation type="submission" date="2018-02" db="EMBL/GenBank/DDBJ databases">
        <title>Rhizophora mucronata_Transcriptome.</title>
        <authorList>
            <person name="Meera S.P."/>
            <person name="Sreeshan A."/>
            <person name="Augustine A."/>
        </authorList>
    </citation>
    <scope>NUCLEOTIDE SEQUENCE</scope>
    <source>
        <tissue evidence="1">Leaf</tissue>
    </source>
</reference>
<organism evidence="1">
    <name type="scientific">Rhizophora mucronata</name>
    <name type="common">Asiatic mangrove</name>
    <dbReference type="NCBI Taxonomy" id="61149"/>
    <lineage>
        <taxon>Eukaryota</taxon>
        <taxon>Viridiplantae</taxon>
        <taxon>Streptophyta</taxon>
        <taxon>Embryophyta</taxon>
        <taxon>Tracheophyta</taxon>
        <taxon>Spermatophyta</taxon>
        <taxon>Magnoliopsida</taxon>
        <taxon>eudicotyledons</taxon>
        <taxon>Gunneridae</taxon>
        <taxon>Pentapetalae</taxon>
        <taxon>rosids</taxon>
        <taxon>fabids</taxon>
        <taxon>Malpighiales</taxon>
        <taxon>Rhizophoraceae</taxon>
        <taxon>Rhizophora</taxon>
    </lineage>
</organism>